<feature type="region of interest" description="Disordered" evidence="9">
    <location>
        <begin position="45"/>
        <end position="93"/>
    </location>
</feature>
<keyword evidence="6" id="KW-0379">Hydroxylation</keyword>
<evidence type="ECO:0000256" key="9">
    <source>
        <dbReference type="SAM" id="MobiDB-lite"/>
    </source>
</evidence>
<evidence type="ECO:0000256" key="8">
    <source>
        <dbReference type="ARBA" id="ARBA00041871"/>
    </source>
</evidence>
<dbReference type="GO" id="GO:0071555">
    <property type="term" value="P:cell wall organization"/>
    <property type="evidence" value="ECO:0007669"/>
    <property type="project" value="UniProtKB-KW"/>
</dbReference>
<dbReference type="PANTHER" id="PTHR32093:SF128">
    <property type="entry name" value="LEUCINE-RICH REPEAT-CONTAINING N-TERMINAL PLANT-TYPE DOMAIN-CONTAINING PROTEIN"/>
    <property type="match status" value="1"/>
</dbReference>
<gene>
    <name evidence="12" type="ORF">E6O75_ATG05974</name>
</gene>
<dbReference type="InterPro" id="IPR051582">
    <property type="entry name" value="LRR_extensin-like_regulator"/>
</dbReference>
<evidence type="ECO:0000256" key="6">
    <source>
        <dbReference type="ARBA" id="ARBA00023278"/>
    </source>
</evidence>
<dbReference type="EMBL" id="SNSC02000013">
    <property type="protein sequence ID" value="TID18853.1"/>
    <property type="molecule type" value="Genomic_DNA"/>
</dbReference>
<keyword evidence="3" id="KW-0964">Secreted</keyword>
<evidence type="ECO:0000256" key="3">
    <source>
        <dbReference type="ARBA" id="ARBA00022525"/>
    </source>
</evidence>
<feature type="chain" id="PRO_5021424977" description="Cell wall hydroxyproline-rich glycoprotein" evidence="10">
    <location>
        <begin position="17"/>
        <end position="337"/>
    </location>
</feature>
<feature type="signal peptide" evidence="10">
    <location>
        <begin position="1"/>
        <end position="16"/>
    </location>
</feature>
<dbReference type="Pfam" id="PF00560">
    <property type="entry name" value="LRR_1"/>
    <property type="match status" value="2"/>
</dbReference>
<feature type="domain" description="Leucine-rich repeat-containing N-terminal plant-type" evidence="11">
    <location>
        <begin position="95"/>
        <end position="131"/>
    </location>
</feature>
<dbReference type="Proteomes" id="UP000298493">
    <property type="component" value="Unassembled WGS sequence"/>
</dbReference>
<accession>A0A4Z1PCK4</accession>
<protein>
    <recommendedName>
        <fullName evidence="8">Cell wall hydroxyproline-rich glycoprotein</fullName>
    </recommendedName>
</protein>
<dbReference type="STRING" id="86259.A0A4Z1PCK4"/>
<sequence length="337" mass="36036">MKYLALLFPLLAVASASPYNERAVASASLYNKRAVASAYNKRAVELDDKQPVQPPAKQPAKPPAKQPAKGPAKPPVKGPPTPPKEPPLPPNLVRDANTLQAFTKKIKEDPFGLVKAWTGPDPCKYKGVLCDIKPHTKTLAVAGIDINSANIGSGLALDGLLNKLVDLVFLHANSNKFAGGIPNLSALKYLYELDLSNNNLTGPFPPAILSAPQLLLVDLRFNNLVGPLPAGLFKQDLETIWLNHNKLSGPIPPEIGKSPVKYFTIAENHFSGPIPASVADMKNLKEGIFANNALTGAIPEKLCAKKGLVILDFRGNKLDARLGPACTALKKAKKLLV</sequence>
<feature type="compositionally biased region" description="Pro residues" evidence="9">
    <location>
        <begin position="52"/>
        <end position="65"/>
    </location>
</feature>
<dbReference type="InterPro" id="IPR001611">
    <property type="entry name" value="Leu-rich_rpt"/>
</dbReference>
<name>A0A4Z1PCK4_9PEZI</name>
<dbReference type="Pfam" id="PF08263">
    <property type="entry name" value="LRRNT_2"/>
    <property type="match status" value="1"/>
</dbReference>
<feature type="compositionally biased region" description="Pro residues" evidence="9">
    <location>
        <begin position="72"/>
        <end position="90"/>
    </location>
</feature>
<evidence type="ECO:0000256" key="1">
    <source>
        <dbReference type="ARBA" id="ARBA00004191"/>
    </source>
</evidence>
<evidence type="ECO:0000313" key="12">
    <source>
        <dbReference type="EMBL" id="TID18853.1"/>
    </source>
</evidence>
<dbReference type="InterPro" id="IPR032675">
    <property type="entry name" value="LRR_dom_sf"/>
</dbReference>
<comment type="subcellular location">
    <subcellularLocation>
        <location evidence="1">Secreted</location>
        <location evidence="1">Cell wall</location>
    </subcellularLocation>
</comment>
<evidence type="ECO:0000256" key="10">
    <source>
        <dbReference type="SAM" id="SignalP"/>
    </source>
</evidence>
<dbReference type="AlphaFoldDB" id="A0A4Z1PCK4"/>
<proteinExistence type="predicted"/>
<evidence type="ECO:0000313" key="13">
    <source>
        <dbReference type="Proteomes" id="UP000298493"/>
    </source>
</evidence>
<evidence type="ECO:0000259" key="11">
    <source>
        <dbReference type="Pfam" id="PF08263"/>
    </source>
</evidence>
<reference evidence="12 13" key="1">
    <citation type="submission" date="2019-04" db="EMBL/GenBank/DDBJ databases">
        <title>High contiguity whole genome sequence and gene annotation resource for two Venturia nashicola isolates.</title>
        <authorList>
            <person name="Prokchorchik M."/>
            <person name="Won K."/>
            <person name="Lee Y."/>
            <person name="Choi E.D."/>
            <person name="Segonzac C."/>
            <person name="Sohn K.H."/>
        </authorList>
    </citation>
    <scope>NUCLEOTIDE SEQUENCE [LARGE SCALE GENOMIC DNA]</scope>
    <source>
        <strain evidence="12 13">PRI2</strain>
    </source>
</reference>
<keyword evidence="5" id="KW-0677">Repeat</keyword>
<evidence type="ECO:0000256" key="7">
    <source>
        <dbReference type="ARBA" id="ARBA00023316"/>
    </source>
</evidence>
<dbReference type="Gene3D" id="3.80.10.10">
    <property type="entry name" value="Ribonuclease Inhibitor"/>
    <property type="match status" value="1"/>
</dbReference>
<dbReference type="InterPro" id="IPR013210">
    <property type="entry name" value="LRR_N_plant-typ"/>
</dbReference>
<evidence type="ECO:0000256" key="5">
    <source>
        <dbReference type="ARBA" id="ARBA00022737"/>
    </source>
</evidence>
<organism evidence="12 13">
    <name type="scientific">Venturia nashicola</name>
    <dbReference type="NCBI Taxonomy" id="86259"/>
    <lineage>
        <taxon>Eukaryota</taxon>
        <taxon>Fungi</taxon>
        <taxon>Dikarya</taxon>
        <taxon>Ascomycota</taxon>
        <taxon>Pezizomycotina</taxon>
        <taxon>Dothideomycetes</taxon>
        <taxon>Pleosporomycetidae</taxon>
        <taxon>Venturiales</taxon>
        <taxon>Venturiaceae</taxon>
        <taxon>Venturia</taxon>
    </lineage>
</organism>
<evidence type="ECO:0000256" key="2">
    <source>
        <dbReference type="ARBA" id="ARBA00022512"/>
    </source>
</evidence>
<evidence type="ECO:0000256" key="4">
    <source>
        <dbReference type="ARBA" id="ARBA00022729"/>
    </source>
</evidence>
<keyword evidence="7" id="KW-0961">Cell wall biogenesis/degradation</keyword>
<keyword evidence="2" id="KW-0134">Cell wall</keyword>
<dbReference type="SUPFAM" id="SSF52058">
    <property type="entry name" value="L domain-like"/>
    <property type="match status" value="1"/>
</dbReference>
<keyword evidence="13" id="KW-1185">Reference proteome</keyword>
<comment type="caution">
    <text evidence="12">The sequence shown here is derived from an EMBL/GenBank/DDBJ whole genome shotgun (WGS) entry which is preliminary data.</text>
</comment>
<keyword evidence="4 10" id="KW-0732">Signal</keyword>
<dbReference type="PANTHER" id="PTHR32093">
    <property type="entry name" value="LEUCINE-RICH REPEAT EXTENSIN-LIKE PROTEIN 3-RELATED"/>
    <property type="match status" value="1"/>
</dbReference>